<keyword evidence="5 6" id="KW-0472">Membrane</keyword>
<feature type="transmembrane region" description="Helical" evidence="6">
    <location>
        <begin position="82"/>
        <end position="105"/>
    </location>
</feature>
<dbReference type="CDD" id="cd10432">
    <property type="entry name" value="BI-1-like_bacterial"/>
    <property type="match status" value="1"/>
</dbReference>
<feature type="transmembrane region" description="Helical" evidence="6">
    <location>
        <begin position="111"/>
        <end position="131"/>
    </location>
</feature>
<evidence type="ECO:0000256" key="3">
    <source>
        <dbReference type="ARBA" id="ARBA00022692"/>
    </source>
</evidence>
<keyword evidence="4 6" id="KW-1133">Transmembrane helix</keyword>
<feature type="transmembrane region" description="Helical" evidence="6">
    <location>
        <begin position="204"/>
        <end position="227"/>
    </location>
</feature>
<reference evidence="7 8" key="1">
    <citation type="journal article" date="2015" name="Genome Announc.">
        <title>Expanding the biotechnology potential of lactobacilli through comparative genomics of 213 strains and associated genera.</title>
        <authorList>
            <person name="Sun Z."/>
            <person name="Harris H.M."/>
            <person name="McCann A."/>
            <person name="Guo C."/>
            <person name="Argimon S."/>
            <person name="Zhang W."/>
            <person name="Yang X."/>
            <person name="Jeffery I.B."/>
            <person name="Cooney J.C."/>
            <person name="Kagawa T.F."/>
            <person name="Liu W."/>
            <person name="Song Y."/>
            <person name="Salvetti E."/>
            <person name="Wrobel A."/>
            <person name="Rasinkangas P."/>
            <person name="Parkhill J."/>
            <person name="Rea M.C."/>
            <person name="O'Sullivan O."/>
            <person name="Ritari J."/>
            <person name="Douillard F.P."/>
            <person name="Paul Ross R."/>
            <person name="Yang R."/>
            <person name="Briner A.E."/>
            <person name="Felis G.E."/>
            <person name="de Vos W.M."/>
            <person name="Barrangou R."/>
            <person name="Klaenhammer T.R."/>
            <person name="Caufield P.W."/>
            <person name="Cui Y."/>
            <person name="Zhang H."/>
            <person name="O'Toole P.W."/>
        </authorList>
    </citation>
    <scope>NUCLEOTIDE SEQUENCE [LARGE SCALE GENOMIC DNA]</scope>
    <source>
        <strain evidence="7 8">DSM 20001</strain>
    </source>
</reference>
<dbReference type="RefSeq" id="WP_003679201.1">
    <property type="nucleotide sequence ID" value="NZ_AZCN01000007.1"/>
</dbReference>
<dbReference type="Pfam" id="PF01027">
    <property type="entry name" value="Bax1-I"/>
    <property type="match status" value="1"/>
</dbReference>
<dbReference type="GeneID" id="65917367"/>
<dbReference type="eggNOG" id="COG0670">
    <property type="taxonomic scope" value="Bacteria"/>
</dbReference>
<name>A0A0R1FGD5_9LACO</name>
<gene>
    <name evidence="7" type="ORF">FD22_GL002179</name>
</gene>
<feature type="transmembrane region" description="Helical" evidence="6">
    <location>
        <begin position="143"/>
        <end position="161"/>
    </location>
</feature>
<feature type="transmembrane region" description="Helical" evidence="6">
    <location>
        <begin position="167"/>
        <end position="183"/>
    </location>
</feature>
<organism evidence="7 8">
    <name type="scientific">Loigolactobacillus coryniformis subsp. coryniformis KCTC 3167 = DSM 20001</name>
    <dbReference type="NCBI Taxonomy" id="913848"/>
    <lineage>
        <taxon>Bacteria</taxon>
        <taxon>Bacillati</taxon>
        <taxon>Bacillota</taxon>
        <taxon>Bacilli</taxon>
        <taxon>Lactobacillales</taxon>
        <taxon>Lactobacillaceae</taxon>
        <taxon>Loigolactobacillus</taxon>
    </lineage>
</organism>
<dbReference type="PANTHER" id="PTHR23291:SF50">
    <property type="entry name" value="PROTEIN LIFEGUARD 4"/>
    <property type="match status" value="1"/>
</dbReference>
<dbReference type="Proteomes" id="UP000051181">
    <property type="component" value="Unassembled WGS sequence"/>
</dbReference>
<evidence type="ECO:0000313" key="8">
    <source>
        <dbReference type="Proteomes" id="UP000051181"/>
    </source>
</evidence>
<keyword evidence="3 6" id="KW-0812">Transmembrane</keyword>
<dbReference type="PANTHER" id="PTHR23291">
    <property type="entry name" value="BAX INHIBITOR-RELATED"/>
    <property type="match status" value="1"/>
</dbReference>
<sequence length="235" mass="25473">MQEQPRNMIVNEASLGQYLTKVYGYMSLGVAVSALVSFLALTIYRVQFATLIGNNPIMLYALIFLELAFVMGTSFKASRGGALSFVLFMGFAVINGLTLALTLSFYSVANITTAFVAATGTFGAMALYGSLTKRNLAGIGQMAFAALIGLLVATLVNLFLRNPMVDYIFSFIGVIIFIGLTAWDSQRIKMMYVQNAGRADLNGLAIMGALQLYLDFVNLFLFFLRIFGIGGSSND</sequence>
<protein>
    <recommendedName>
        <fullName evidence="9">Bax inhibitor-1/YccA family protein</fullName>
    </recommendedName>
</protein>
<evidence type="ECO:0000313" key="7">
    <source>
        <dbReference type="EMBL" id="KRK18849.1"/>
    </source>
</evidence>
<comment type="subcellular location">
    <subcellularLocation>
        <location evidence="1">Membrane</location>
        <topology evidence="1">Multi-pass membrane protein</topology>
    </subcellularLocation>
</comment>
<comment type="caution">
    <text evidence="7">The sequence shown here is derived from an EMBL/GenBank/DDBJ whole genome shotgun (WGS) entry which is preliminary data.</text>
</comment>
<evidence type="ECO:0000256" key="4">
    <source>
        <dbReference type="ARBA" id="ARBA00022989"/>
    </source>
</evidence>
<dbReference type="AlphaFoldDB" id="A0A0R1FGD5"/>
<dbReference type="PATRIC" id="fig|913848.6.peg.2227"/>
<dbReference type="InterPro" id="IPR006214">
    <property type="entry name" value="Bax_inhibitor_1-related"/>
</dbReference>
<dbReference type="EMBL" id="AZCN01000007">
    <property type="protein sequence ID" value="KRK18849.1"/>
    <property type="molecule type" value="Genomic_DNA"/>
</dbReference>
<evidence type="ECO:0000256" key="1">
    <source>
        <dbReference type="ARBA" id="ARBA00004141"/>
    </source>
</evidence>
<evidence type="ECO:0000256" key="2">
    <source>
        <dbReference type="ARBA" id="ARBA00010350"/>
    </source>
</evidence>
<feature type="transmembrane region" description="Helical" evidence="6">
    <location>
        <begin position="57"/>
        <end position="75"/>
    </location>
</feature>
<evidence type="ECO:0000256" key="5">
    <source>
        <dbReference type="ARBA" id="ARBA00023136"/>
    </source>
</evidence>
<accession>A0A0R1FGD5</accession>
<comment type="similarity">
    <text evidence="2 6">Belongs to the BI1 family.</text>
</comment>
<dbReference type="GO" id="GO:0005886">
    <property type="term" value="C:plasma membrane"/>
    <property type="evidence" value="ECO:0007669"/>
    <property type="project" value="TreeGrafter"/>
</dbReference>
<evidence type="ECO:0008006" key="9">
    <source>
        <dbReference type="Google" id="ProtNLM"/>
    </source>
</evidence>
<proteinExistence type="inferred from homology"/>
<evidence type="ECO:0000256" key="6">
    <source>
        <dbReference type="RuleBase" id="RU004379"/>
    </source>
</evidence>
<feature type="transmembrane region" description="Helical" evidence="6">
    <location>
        <begin position="22"/>
        <end position="45"/>
    </location>
</feature>